<gene>
    <name evidence="2" type="ORF">WB403_18105</name>
</gene>
<proteinExistence type="predicted"/>
<comment type="caution">
    <text evidence="2">The sequence shown here is derived from an EMBL/GenBank/DDBJ whole genome shotgun (WGS) entry which is preliminary data.</text>
</comment>
<name>A0ABU8GFF5_9ACTN</name>
<organism evidence="2 3">
    <name type="scientific">Streptomyces brasiliscabiei</name>
    <dbReference type="NCBI Taxonomy" id="2736302"/>
    <lineage>
        <taxon>Bacteria</taxon>
        <taxon>Bacillati</taxon>
        <taxon>Actinomycetota</taxon>
        <taxon>Actinomycetes</taxon>
        <taxon>Kitasatosporales</taxon>
        <taxon>Streptomycetaceae</taxon>
        <taxon>Streptomyces</taxon>
    </lineage>
</organism>
<feature type="region of interest" description="Disordered" evidence="1">
    <location>
        <begin position="26"/>
        <end position="54"/>
    </location>
</feature>
<keyword evidence="3" id="KW-1185">Reference proteome</keyword>
<dbReference type="EMBL" id="JBBAYM010000011">
    <property type="protein sequence ID" value="MEI5611079.1"/>
    <property type="molecule type" value="Genomic_DNA"/>
</dbReference>
<evidence type="ECO:0000313" key="2">
    <source>
        <dbReference type="EMBL" id="MEI5611079.1"/>
    </source>
</evidence>
<sequence>MTSFRPAPTWLADAVFYQICPQSFADSDGTASGTSPGSPTTSTICPGWASTPSG</sequence>
<feature type="compositionally biased region" description="Low complexity" evidence="1">
    <location>
        <begin position="26"/>
        <end position="43"/>
    </location>
</feature>
<evidence type="ECO:0000256" key="1">
    <source>
        <dbReference type="SAM" id="MobiDB-lite"/>
    </source>
</evidence>
<protein>
    <submittedName>
        <fullName evidence="2">Uncharacterized protein</fullName>
    </submittedName>
</protein>
<dbReference type="Proteomes" id="UP001365781">
    <property type="component" value="Unassembled WGS sequence"/>
</dbReference>
<reference evidence="2 3" key="1">
    <citation type="submission" date="2024-03" db="EMBL/GenBank/DDBJ databases">
        <title>First Report of Pectobacterium brasiliscabiei causing potato scab in china.</title>
        <authorList>
            <person name="Handique U."/>
        </authorList>
    </citation>
    <scope>NUCLEOTIDE SEQUENCE [LARGE SCALE GENOMIC DNA]</scope>
    <source>
        <strain evidence="2 3">ZRIMU1503</strain>
    </source>
</reference>
<evidence type="ECO:0000313" key="3">
    <source>
        <dbReference type="Proteomes" id="UP001365781"/>
    </source>
</evidence>
<dbReference type="Gene3D" id="3.20.20.80">
    <property type="entry name" value="Glycosidases"/>
    <property type="match status" value="1"/>
</dbReference>
<accession>A0ABU8GFF5</accession>